<reference evidence="1 2" key="1">
    <citation type="submission" date="2014-07" db="EMBL/GenBank/DDBJ databases">
        <title>Genome of Chryseobacterium luteum DSM 18605.</title>
        <authorList>
            <person name="Stropko S.J."/>
            <person name="Pipes S.E."/>
            <person name="Newman J.D."/>
        </authorList>
    </citation>
    <scope>NUCLEOTIDE SEQUENCE [LARGE SCALE GENOMIC DNA]</scope>
    <source>
        <strain evidence="1 2">DSM 18605</strain>
    </source>
</reference>
<dbReference type="AlphaFoldDB" id="A0A085ZDL3"/>
<accession>A0A085ZDL3</accession>
<proteinExistence type="predicted"/>
<dbReference type="RefSeq" id="WP_034705465.1">
    <property type="nucleotide sequence ID" value="NZ_JPRO01000011.1"/>
</dbReference>
<organism evidence="1 2">
    <name type="scientific">Chryseobacterium luteum</name>
    <dbReference type="NCBI Taxonomy" id="421531"/>
    <lineage>
        <taxon>Bacteria</taxon>
        <taxon>Pseudomonadati</taxon>
        <taxon>Bacteroidota</taxon>
        <taxon>Flavobacteriia</taxon>
        <taxon>Flavobacteriales</taxon>
        <taxon>Weeksellaceae</taxon>
        <taxon>Chryseobacterium group</taxon>
        <taxon>Chryseobacterium</taxon>
    </lineage>
</organism>
<dbReference type="OrthoDB" id="1248080at2"/>
<keyword evidence="2" id="KW-1185">Reference proteome</keyword>
<evidence type="ECO:0000313" key="1">
    <source>
        <dbReference type="EMBL" id="KFF02527.1"/>
    </source>
</evidence>
<dbReference type="Proteomes" id="UP000028703">
    <property type="component" value="Unassembled WGS sequence"/>
</dbReference>
<dbReference type="EMBL" id="JPRO01000011">
    <property type="protein sequence ID" value="KFF02527.1"/>
    <property type="molecule type" value="Genomic_DNA"/>
</dbReference>
<sequence>MKNILLVFLLLSQIVFAQKKKKVAEEPPLYKQIAEYKVPEDQLLNGTLKGSKWYFDLKNLEAEPFLLDKDKTKPDVLYLVDAKNFQININQKNCKSLIKGTYQIMKMNDGSTTVYQGHQSFKITSPNQKCTAKLASFLSGALDISFNESGEVMEIKGQSLRTVSVPGS</sequence>
<protein>
    <submittedName>
        <fullName evidence="1">Uncharacterized protein</fullName>
    </submittedName>
</protein>
<name>A0A085ZDL3_9FLAO</name>
<comment type="caution">
    <text evidence="1">The sequence shown here is derived from an EMBL/GenBank/DDBJ whole genome shotgun (WGS) entry which is preliminary data.</text>
</comment>
<dbReference type="eggNOG" id="ENOG5031580">
    <property type="taxonomic scope" value="Bacteria"/>
</dbReference>
<gene>
    <name evidence="1" type="ORF">IX38_13020</name>
</gene>
<evidence type="ECO:0000313" key="2">
    <source>
        <dbReference type="Proteomes" id="UP000028703"/>
    </source>
</evidence>